<evidence type="ECO:0000256" key="2">
    <source>
        <dbReference type="SAM" id="MobiDB-lite"/>
    </source>
</evidence>
<dbReference type="InterPro" id="IPR026045">
    <property type="entry name" value="Ferric-bd"/>
</dbReference>
<dbReference type="GO" id="GO:0030288">
    <property type="term" value="C:outer membrane-bounded periplasmic space"/>
    <property type="evidence" value="ECO:0007669"/>
    <property type="project" value="TreeGrafter"/>
</dbReference>
<gene>
    <name evidence="4" type="ORF">A6D92_11295</name>
</gene>
<dbReference type="PANTHER" id="PTHR30006:SF2">
    <property type="entry name" value="ABC TRANSPORTER SUBSTRATE-BINDING PROTEIN"/>
    <property type="match status" value="1"/>
</dbReference>
<sequence>MWKRTLALTLAASLLVLAGCGSKQTPAPSTTPSTSNPPASSEAPKSNEPKKLVIYAGMMEDHVKGAVAEFEAQTGIKVEWVRMSSGETLTRIRAEKENPQASVWYGGPADAYVAAKEEGLLAQYVSPNAAKIPDQFKDPEGYWTGIYVGLLGFGYNTKMMEEKGLTPPESWEDLLKPEFKGQIALANPGSSGTSYTLLATIIQLMGEEKGLEYMTKLHEQVAQYPKSGTAPGQMAGRGEVLIGISFAHDIVKYAKEGMPLDVTFPKEGTGYEIGGIALINGAPDEEAAKIFIDWALTKEAQELGQKYGSYQSLTNVEATNPPEAFSLDEVTIIDYDLQWAGANRTQLVEKWSKAVNMQ</sequence>
<dbReference type="Pfam" id="PF13343">
    <property type="entry name" value="SBP_bac_6"/>
    <property type="match status" value="1"/>
</dbReference>
<keyword evidence="1 3" id="KW-0732">Signal</keyword>
<evidence type="ECO:0000313" key="5">
    <source>
        <dbReference type="Proteomes" id="UP000194267"/>
    </source>
</evidence>
<evidence type="ECO:0000256" key="3">
    <source>
        <dbReference type="SAM" id="SignalP"/>
    </source>
</evidence>
<dbReference type="CDD" id="cd13544">
    <property type="entry name" value="PBP2_Fbp_like_1"/>
    <property type="match status" value="1"/>
</dbReference>
<comment type="caution">
    <text evidence="4">The sequence shown here is derived from an EMBL/GenBank/DDBJ whole genome shotgun (WGS) entry which is preliminary data.</text>
</comment>
<proteinExistence type="predicted"/>
<evidence type="ECO:0000256" key="1">
    <source>
        <dbReference type="ARBA" id="ARBA00022729"/>
    </source>
</evidence>
<dbReference type="GO" id="GO:0030975">
    <property type="term" value="F:thiamine binding"/>
    <property type="evidence" value="ECO:0007669"/>
    <property type="project" value="TreeGrafter"/>
</dbReference>
<dbReference type="Gene3D" id="3.40.190.10">
    <property type="entry name" value="Periplasmic binding protein-like II"/>
    <property type="match status" value="2"/>
</dbReference>
<dbReference type="SUPFAM" id="SSF53850">
    <property type="entry name" value="Periplasmic binding protein-like II"/>
    <property type="match status" value="1"/>
</dbReference>
<name>A0A1Y2T5C5_SYMTR</name>
<dbReference type="GO" id="GO:0015888">
    <property type="term" value="P:thiamine transport"/>
    <property type="evidence" value="ECO:0007669"/>
    <property type="project" value="TreeGrafter"/>
</dbReference>
<feature type="region of interest" description="Disordered" evidence="2">
    <location>
        <begin position="22"/>
        <end position="47"/>
    </location>
</feature>
<dbReference type="EMBL" id="LWLV01000947">
    <property type="protein sequence ID" value="OTA40976.1"/>
    <property type="molecule type" value="Genomic_DNA"/>
</dbReference>
<dbReference type="PROSITE" id="PS51257">
    <property type="entry name" value="PROKAR_LIPOPROTEIN"/>
    <property type="match status" value="1"/>
</dbReference>
<dbReference type="RefSeq" id="WP_375220758.1">
    <property type="nucleotide sequence ID" value="NZ_JACSIR010000002.1"/>
</dbReference>
<protein>
    <submittedName>
        <fullName evidence="4">Iron ABC transporter substrate-binding protein</fullName>
    </submittedName>
</protein>
<feature type="signal peptide" evidence="3">
    <location>
        <begin position="1"/>
        <end position="18"/>
    </location>
</feature>
<dbReference type="AlphaFoldDB" id="A0A1Y2T5C5"/>
<dbReference type="PIRSF" id="PIRSF002825">
    <property type="entry name" value="CfbpA"/>
    <property type="match status" value="1"/>
</dbReference>
<dbReference type="Proteomes" id="UP000194267">
    <property type="component" value="Unassembled WGS sequence"/>
</dbReference>
<feature type="compositionally biased region" description="Low complexity" evidence="2">
    <location>
        <begin position="25"/>
        <end position="44"/>
    </location>
</feature>
<dbReference type="PANTHER" id="PTHR30006">
    <property type="entry name" value="THIAMINE-BINDING PERIPLASMIC PROTEIN-RELATED"/>
    <property type="match status" value="1"/>
</dbReference>
<dbReference type="GO" id="GO:0030976">
    <property type="term" value="F:thiamine pyrophosphate binding"/>
    <property type="evidence" value="ECO:0007669"/>
    <property type="project" value="TreeGrafter"/>
</dbReference>
<accession>A0A1Y2T5C5</accession>
<organism evidence="4 5">
    <name type="scientific">Symbiobacterium thermophilum</name>
    <dbReference type="NCBI Taxonomy" id="2734"/>
    <lineage>
        <taxon>Bacteria</taxon>
        <taxon>Bacillati</taxon>
        <taxon>Bacillota</taxon>
        <taxon>Clostridia</taxon>
        <taxon>Eubacteriales</taxon>
        <taxon>Symbiobacteriaceae</taxon>
        <taxon>Symbiobacterium</taxon>
    </lineage>
</organism>
<reference evidence="5" key="1">
    <citation type="submission" date="2016-04" db="EMBL/GenBank/DDBJ databases">
        <authorList>
            <person name="Antunes L.P."/>
            <person name="Martins L.F."/>
            <person name="Pereira R.V."/>
            <person name="Thomas A.M."/>
            <person name="Barbosa D."/>
            <person name="Nascimento L."/>
            <person name="Silva G.M."/>
            <person name="Condomitti G.W."/>
            <person name="Digiampietri L.A."/>
            <person name="Lombardi K.C."/>
            <person name="Ramos P.L."/>
            <person name="Quaggio R.B."/>
            <person name="Oliveira J.C."/>
            <person name="Pascon R.C."/>
            <person name="Cruz J.B."/>
            <person name="Silva A.M."/>
            <person name="Setubal J.C."/>
        </authorList>
    </citation>
    <scope>NUCLEOTIDE SEQUENCE [LARGE SCALE GENOMIC DNA]</scope>
</reference>
<evidence type="ECO:0000313" key="4">
    <source>
        <dbReference type="EMBL" id="OTA40976.1"/>
    </source>
</evidence>
<feature type="chain" id="PRO_5038727716" evidence="3">
    <location>
        <begin position="19"/>
        <end position="358"/>
    </location>
</feature>